<evidence type="ECO:0000256" key="1">
    <source>
        <dbReference type="ARBA" id="ARBA00001947"/>
    </source>
</evidence>
<protein>
    <recommendedName>
        <fullName evidence="4 12">UDP-3-O-acyl-N-acetylglucosamine deacetylase</fullName>
        <shortName evidence="12">UDP-3-O-acyl-GlcNAc deacetylase</shortName>
        <ecNumber evidence="4 12">3.5.1.108</ecNumber>
    </recommendedName>
    <alternativeName>
        <fullName evidence="12">UDP-3-O-[R-3-hydroxymyristoyl]-N-acetylglucosamine deacetylase</fullName>
    </alternativeName>
</protein>
<accession>A0A5B8FFZ6</accession>
<feature type="binding site" evidence="12">
    <location>
        <position position="235"/>
    </location>
    <ligand>
        <name>Zn(2+)</name>
        <dbReference type="ChEBI" id="CHEBI:29105"/>
    </ligand>
</feature>
<dbReference type="UniPathway" id="UPA00359">
    <property type="reaction ID" value="UER00478"/>
</dbReference>
<comment type="catalytic activity">
    <reaction evidence="11 12">
        <text>a UDP-3-O-[(3R)-3-hydroxyacyl]-N-acetyl-alpha-D-glucosamine + H2O = a UDP-3-O-[(3R)-3-hydroxyacyl]-alpha-D-glucosamine + acetate</text>
        <dbReference type="Rhea" id="RHEA:67816"/>
        <dbReference type="ChEBI" id="CHEBI:15377"/>
        <dbReference type="ChEBI" id="CHEBI:30089"/>
        <dbReference type="ChEBI" id="CHEBI:137740"/>
        <dbReference type="ChEBI" id="CHEBI:173225"/>
        <dbReference type="EC" id="3.5.1.108"/>
    </reaction>
</comment>
<evidence type="ECO:0000256" key="12">
    <source>
        <dbReference type="HAMAP-Rule" id="MF_00388"/>
    </source>
</evidence>
<evidence type="ECO:0000256" key="9">
    <source>
        <dbReference type="ARBA" id="ARBA00022833"/>
    </source>
</evidence>
<keyword evidence="10 12" id="KW-0443">Lipid metabolism</keyword>
<dbReference type="InterPro" id="IPR011334">
    <property type="entry name" value="UDP-acyl_GlcNac_deAcase_C"/>
</dbReference>
<dbReference type="Proteomes" id="UP000305888">
    <property type="component" value="Chromosome"/>
</dbReference>
<dbReference type="KEGG" id="ppru:FDP22_01020"/>
<evidence type="ECO:0000256" key="3">
    <source>
        <dbReference type="ARBA" id="ARBA00005002"/>
    </source>
</evidence>
<dbReference type="OrthoDB" id="9802746at2"/>
<dbReference type="SUPFAM" id="SSF54211">
    <property type="entry name" value="Ribosomal protein S5 domain 2-like"/>
    <property type="match status" value="2"/>
</dbReference>
<evidence type="ECO:0000256" key="11">
    <source>
        <dbReference type="ARBA" id="ARBA00024535"/>
    </source>
</evidence>
<evidence type="ECO:0000313" key="14">
    <source>
        <dbReference type="Proteomes" id="UP000305888"/>
    </source>
</evidence>
<evidence type="ECO:0000256" key="6">
    <source>
        <dbReference type="ARBA" id="ARBA00022556"/>
    </source>
</evidence>
<dbReference type="PANTHER" id="PTHR33694">
    <property type="entry name" value="UDP-3-O-ACYL-N-ACETYLGLUCOSAMINE DEACETYLASE 1, MITOCHONDRIAL-RELATED"/>
    <property type="match status" value="1"/>
</dbReference>
<dbReference type="EC" id="3.5.1.108" evidence="4 12"/>
<name>A0A5B8FFZ6_9RHOB</name>
<evidence type="ECO:0000256" key="2">
    <source>
        <dbReference type="ARBA" id="ARBA00002923"/>
    </source>
</evidence>
<evidence type="ECO:0000256" key="8">
    <source>
        <dbReference type="ARBA" id="ARBA00022801"/>
    </source>
</evidence>
<proteinExistence type="inferred from homology"/>
<evidence type="ECO:0000256" key="10">
    <source>
        <dbReference type="ARBA" id="ARBA00023098"/>
    </source>
</evidence>
<comment type="pathway">
    <text evidence="3 12">Glycolipid biosynthesis; lipid IV(A) biosynthesis; lipid IV(A) from (3R)-3-hydroxytetradecanoyl-[acyl-carrier-protein] and UDP-N-acetyl-alpha-D-glucosamine: step 2/6.</text>
</comment>
<evidence type="ECO:0000256" key="5">
    <source>
        <dbReference type="ARBA" id="ARBA00022516"/>
    </source>
</evidence>
<dbReference type="EMBL" id="CP040818">
    <property type="protein sequence ID" value="QDL90497.1"/>
    <property type="molecule type" value="Genomic_DNA"/>
</dbReference>
<dbReference type="HAMAP" id="MF_00388">
    <property type="entry name" value="LpxC"/>
    <property type="match status" value="1"/>
</dbReference>
<dbReference type="GO" id="GO:0046872">
    <property type="term" value="F:metal ion binding"/>
    <property type="evidence" value="ECO:0007669"/>
    <property type="project" value="UniProtKB-KW"/>
</dbReference>
<dbReference type="RefSeq" id="WP_138577136.1">
    <property type="nucleotide sequence ID" value="NZ_CP040818.1"/>
</dbReference>
<sequence length="303" mass="32799">MQTTLRREFSLVGTGLHSGRPARLTVRPAIAEHGIWFKRVDVRDRDPLVPAAWDAVSDTTLNTRIANASGVTVSTIEHLMAALSGCGVSNALIEIDGPEVPIMDGSARVFVEAIRATGLRSLSVARRVIRVRKTVEVEQGNARAILAPADRLEIDFEIDFSDAAIGHQHKTLSMVNGTFAEQLSDSRTFCRQEEVDMMRSRGLALGGTLDNAIVVEDGRVLNPEGFRHEDECVRHKMLDAVGDLALAGAPIIGRYTGIRAGHGLTNKLLRKLFLTDGAIEFVTAAEGAPYLQGFHMPALSVAV</sequence>
<feature type="binding site" evidence="12">
    <location>
        <position position="78"/>
    </location>
    <ligand>
        <name>Zn(2+)</name>
        <dbReference type="ChEBI" id="CHEBI:29105"/>
    </ligand>
</feature>
<evidence type="ECO:0000256" key="7">
    <source>
        <dbReference type="ARBA" id="ARBA00022723"/>
    </source>
</evidence>
<evidence type="ECO:0000313" key="13">
    <source>
        <dbReference type="EMBL" id="QDL90497.1"/>
    </source>
</evidence>
<feature type="active site" description="Proton donor" evidence="12">
    <location>
        <position position="262"/>
    </location>
</feature>
<evidence type="ECO:0000256" key="4">
    <source>
        <dbReference type="ARBA" id="ARBA00012745"/>
    </source>
</evidence>
<gene>
    <name evidence="12" type="primary">lpxC</name>
    <name evidence="13" type="ORF">FDP22_01020</name>
</gene>
<dbReference type="Gene3D" id="3.30.1700.10">
    <property type="entry name" value="lpxc deacetylase, domain 2"/>
    <property type="match status" value="1"/>
</dbReference>
<comment type="function">
    <text evidence="2 12">Catalyzes the hydrolysis of UDP-3-O-myristoyl-N-acetylglucosamine to form UDP-3-O-myristoylglucosamine and acetate, the committed step in lipid A biosynthesis.</text>
</comment>
<dbReference type="GO" id="GO:0009245">
    <property type="term" value="P:lipid A biosynthetic process"/>
    <property type="evidence" value="ECO:0007669"/>
    <property type="project" value="UniProtKB-UniRule"/>
</dbReference>
<dbReference type="Gene3D" id="3.30.230.20">
    <property type="entry name" value="lpxc deacetylase, domain 1"/>
    <property type="match status" value="1"/>
</dbReference>
<keyword evidence="9 12" id="KW-0862">Zinc</keyword>
<organism evidence="13 14">
    <name type="scientific">Paroceanicella profunda</name>
    <dbReference type="NCBI Taxonomy" id="2579971"/>
    <lineage>
        <taxon>Bacteria</taxon>
        <taxon>Pseudomonadati</taxon>
        <taxon>Pseudomonadota</taxon>
        <taxon>Alphaproteobacteria</taxon>
        <taxon>Rhodobacterales</taxon>
        <taxon>Paracoccaceae</taxon>
        <taxon>Paroceanicella</taxon>
    </lineage>
</organism>
<dbReference type="AlphaFoldDB" id="A0A5B8FFZ6"/>
<comment type="cofactor">
    <cofactor evidence="1 12">
        <name>Zn(2+)</name>
        <dbReference type="ChEBI" id="CHEBI:29105"/>
    </cofactor>
</comment>
<dbReference type="PANTHER" id="PTHR33694:SF1">
    <property type="entry name" value="UDP-3-O-ACYL-N-ACETYLGLUCOSAMINE DEACETYLASE 1, MITOCHONDRIAL-RELATED"/>
    <property type="match status" value="1"/>
</dbReference>
<keyword evidence="14" id="KW-1185">Reference proteome</keyword>
<dbReference type="GO" id="GO:0016020">
    <property type="term" value="C:membrane"/>
    <property type="evidence" value="ECO:0007669"/>
    <property type="project" value="GOC"/>
</dbReference>
<keyword evidence="5 12" id="KW-0444">Lipid biosynthesis</keyword>
<dbReference type="InterPro" id="IPR020568">
    <property type="entry name" value="Ribosomal_Su5_D2-typ_SF"/>
</dbReference>
<dbReference type="Pfam" id="PF03331">
    <property type="entry name" value="LpxC"/>
    <property type="match status" value="1"/>
</dbReference>
<dbReference type="GO" id="GO:0103117">
    <property type="term" value="F:UDP-3-O-acyl-N-acetylglucosamine deacetylase activity"/>
    <property type="evidence" value="ECO:0007669"/>
    <property type="project" value="UniProtKB-UniRule"/>
</dbReference>
<dbReference type="InterPro" id="IPR004463">
    <property type="entry name" value="UDP-acyl_GlcNac_deAcase"/>
</dbReference>
<reference evidence="13 14" key="1">
    <citation type="submission" date="2019-06" db="EMBL/GenBank/DDBJ databases">
        <title>Genome sequence of Rhodobacteraceae bacterium D4M1.</title>
        <authorList>
            <person name="Cao J."/>
        </authorList>
    </citation>
    <scope>NUCLEOTIDE SEQUENCE [LARGE SCALE GENOMIC DNA]</scope>
    <source>
        <strain evidence="13 14">D4M1</strain>
    </source>
</reference>
<feature type="binding site" evidence="12">
    <location>
        <position position="239"/>
    </location>
    <ligand>
        <name>Zn(2+)</name>
        <dbReference type="ChEBI" id="CHEBI:29105"/>
    </ligand>
</feature>
<comment type="similarity">
    <text evidence="12">Belongs to the LpxC family.</text>
</comment>
<keyword evidence="8 12" id="KW-0378">Hydrolase</keyword>
<dbReference type="InterPro" id="IPR015870">
    <property type="entry name" value="UDP-acyl_N-AcGlcN_deAcase_N"/>
</dbReference>
<keyword evidence="6 12" id="KW-0441">Lipid A biosynthesis</keyword>
<keyword evidence="7 12" id="KW-0479">Metal-binding</keyword>
<dbReference type="NCBIfam" id="TIGR00325">
    <property type="entry name" value="lpxC"/>
    <property type="match status" value="1"/>
</dbReference>